<keyword evidence="4 6" id="KW-0175">Coiled coil</keyword>
<evidence type="ECO:0000256" key="5">
    <source>
        <dbReference type="ARBA" id="ARBA00023212"/>
    </source>
</evidence>
<accession>A0A1A9WBH5</accession>
<dbReference type="InterPro" id="IPR032108">
    <property type="entry name" value="CLIP1_ZNF"/>
</dbReference>
<keyword evidence="5" id="KW-0206">Cytoskeleton</keyword>
<dbReference type="EnsemblMetazoa" id="GBRI013338-RA">
    <property type="protein sequence ID" value="GBRI013338-PA"/>
    <property type="gene ID" value="GBRI013338"/>
</dbReference>
<feature type="coiled-coil region" evidence="6">
    <location>
        <begin position="118"/>
        <end position="226"/>
    </location>
</feature>
<evidence type="ECO:0000256" key="3">
    <source>
        <dbReference type="ARBA" id="ARBA00022701"/>
    </source>
</evidence>
<evidence type="ECO:0000313" key="10">
    <source>
        <dbReference type="Proteomes" id="UP000091820"/>
    </source>
</evidence>
<sequence length="1316" mass="153199">MRKELDLLKEEHEKERVRIMEDYNLKLEEKALLNRHMTEEITNLKNITELQENNRIRVEEECRILQEDCKVRNVEIENLNEIIAKMSSELAMRKADCFTLEELLKTQRTGNAEEKSLCEKQLTEISEMKKEIKKLSDQNSKLEAHIENQNSELKNLIDIKINIENKLLGLEEETAKTVHALDEALNDFRLKNQNLTQTNDELNKRLENITQALEEEKVYKENLSTELNQKDAINFKTMEELTENKLTIIQLQSQLDELKITSEQELTKKMQEIDRLTNHLQNLEKEKTTLGNESSTTIQQLSAKMISLEKQNKILEDDLKKSNAMIEDQRQRIVKQDEIINEKSSELKTTATALETLSKVIDKLKMEYETVANRRNDIEEELKRSEEQKAQNELNIGDLTRKLETSTNKCETLTSQNEILQQDLLAARSTCSNMQTEMKKLKDEILISQDNHSALESKANEERMEMQGKIEELEQTLTYKTKRCDELDDIIKKAKEDIIKKTQEANQLEEKLIKQELTINDHQRQQENLQTKYETLLKQNESLQNDLIVLRTSSTDSNSELMKLSQQIAEKQKSYDQLVDKTNSEHGLLESQLQTGRQRIDTLCNQMEILTRELKEAHEEKLKHLEFLKEEQAKCGKHELELSDLMRKLQSSTAKCNNVEAQNTSLQNDLSLLRASSADSNTEILKFTEELAAKQKALQQLEDKANKDRHSLESRVQELQYAAQVQQAEIDSMRTKLNEFENSKLLLTNEYESTKNELLAKAQKDLEDLRSIEAVKQKNLIETFEKQLKDAEHDKHELNETLVNFQQQIKLLQNELEKTQAEYKANEAEKQKQLETYHLEKQQLMAHLQKMQTDVTHSVKTLQEEKANLQENVQKLTNELKEKATALTQALHEVEQNRVLKTNTDSQLEMEIKKLQNNLEHVNGESEQKSYLLEENRKKIDQLKSMLEAIRVSNANISATNAELAQALEVLEQEKCETANIFELFEMESDQNMVELVEKLANLKQELKDTQDQLQLKNTQMDKYEKQMTETNERLNSIERSFSETRSDLLSKTNAVEELQRVKKELQQRIDELDIKAKQKDELQLQLEEYKNIVDEIDGVSTEKSAQLAQLQAHIQQLRDEKYKFEMTEKSLKVENANLQRKLEGIDLEKNREITALQEHINRLQTIEKLKQTGTIKDTGQSNESNTSEDSTAQINFLNSIIIDMQRKNDTLKAKIEALECVTTDFTKPHAFDLIAKRKPAPRLFCDICDEFDKHETEDCPLQASDDRQYSPPPRIEKNNNDPGSKKNRKLPEPRKYCESCEVFGHETGECDDECY</sequence>
<feature type="domain" description="CLIP1 zinc knuckle" evidence="8">
    <location>
        <begin position="1243"/>
        <end position="1260"/>
    </location>
</feature>
<keyword evidence="2" id="KW-0963">Cytoplasm</keyword>
<evidence type="ECO:0000259" key="8">
    <source>
        <dbReference type="Pfam" id="PF16641"/>
    </source>
</evidence>
<feature type="compositionally biased region" description="Basic and acidic residues" evidence="7">
    <location>
        <begin position="1265"/>
        <end position="1280"/>
    </location>
</feature>
<feature type="region of interest" description="Disordered" evidence="7">
    <location>
        <begin position="1260"/>
        <end position="1294"/>
    </location>
</feature>
<name>A0A1A9WBH5_9MUSC</name>
<dbReference type="VEuPathDB" id="VectorBase:GBRI013338"/>
<dbReference type="STRING" id="37001.A0A1A9WBH5"/>
<evidence type="ECO:0000256" key="2">
    <source>
        <dbReference type="ARBA" id="ARBA00022490"/>
    </source>
</evidence>
<protein>
    <recommendedName>
        <fullName evidence="8">CLIP1 zinc knuckle domain-containing protein</fullName>
    </recommendedName>
</protein>
<feature type="domain" description="CLIP1 zinc knuckle" evidence="8">
    <location>
        <begin position="1295"/>
        <end position="1311"/>
    </location>
</feature>
<keyword evidence="10" id="KW-1185">Reference proteome</keyword>
<dbReference type="Proteomes" id="UP000091820">
    <property type="component" value="Unassembled WGS sequence"/>
</dbReference>
<reference evidence="10" key="1">
    <citation type="submission" date="2014-03" db="EMBL/GenBank/DDBJ databases">
        <authorList>
            <person name="Aksoy S."/>
            <person name="Warren W."/>
            <person name="Wilson R.K."/>
        </authorList>
    </citation>
    <scope>NUCLEOTIDE SEQUENCE [LARGE SCALE GENOMIC DNA]</scope>
    <source>
        <strain evidence="10">IAEA</strain>
    </source>
</reference>
<organism evidence="9 10">
    <name type="scientific">Glossina brevipalpis</name>
    <dbReference type="NCBI Taxonomy" id="37001"/>
    <lineage>
        <taxon>Eukaryota</taxon>
        <taxon>Metazoa</taxon>
        <taxon>Ecdysozoa</taxon>
        <taxon>Arthropoda</taxon>
        <taxon>Hexapoda</taxon>
        <taxon>Insecta</taxon>
        <taxon>Pterygota</taxon>
        <taxon>Neoptera</taxon>
        <taxon>Endopterygota</taxon>
        <taxon>Diptera</taxon>
        <taxon>Brachycera</taxon>
        <taxon>Muscomorpha</taxon>
        <taxon>Hippoboscoidea</taxon>
        <taxon>Glossinidae</taxon>
        <taxon>Glossina</taxon>
    </lineage>
</organism>
<evidence type="ECO:0000256" key="6">
    <source>
        <dbReference type="SAM" id="Coils"/>
    </source>
</evidence>
<dbReference type="GO" id="GO:0005874">
    <property type="term" value="C:microtubule"/>
    <property type="evidence" value="ECO:0007669"/>
    <property type="project" value="UniProtKB-KW"/>
</dbReference>
<feature type="coiled-coil region" evidence="6">
    <location>
        <begin position="266"/>
        <end position="1149"/>
    </location>
</feature>
<proteinExistence type="predicted"/>
<dbReference type="Pfam" id="PF16641">
    <property type="entry name" value="CLIP1_ZNF"/>
    <property type="match status" value="2"/>
</dbReference>
<keyword evidence="3" id="KW-0493">Microtubule</keyword>
<comment type="subcellular location">
    <subcellularLocation>
        <location evidence="1">Cytoplasm</location>
        <location evidence="1">Cytoskeleton</location>
    </subcellularLocation>
</comment>
<evidence type="ECO:0000256" key="4">
    <source>
        <dbReference type="ARBA" id="ARBA00023054"/>
    </source>
</evidence>
<evidence type="ECO:0000256" key="1">
    <source>
        <dbReference type="ARBA" id="ARBA00004245"/>
    </source>
</evidence>
<evidence type="ECO:0000313" key="9">
    <source>
        <dbReference type="EnsemblMetazoa" id="GBRI013338-PA"/>
    </source>
</evidence>
<evidence type="ECO:0000256" key="7">
    <source>
        <dbReference type="SAM" id="MobiDB-lite"/>
    </source>
</evidence>
<reference evidence="9" key="2">
    <citation type="submission" date="2020-05" db="UniProtKB">
        <authorList>
            <consortium name="EnsemblMetazoa"/>
        </authorList>
    </citation>
    <scope>IDENTIFICATION</scope>
    <source>
        <strain evidence="9">IAEA</strain>
    </source>
</reference>